<sequence>MLQCVPIEDSDSLVLVTTEVREEENSYAFSKGLAAKGLQRIYASPLGFYFIFKCCNIVPIETVTLSKLMTLLRLVTYRCGEERILTPLSKVGRVPRSAPHFAPATGILFYFSNVHHCSIELMTLLRSVIGHVTSSILVAFLTGIFAGRSKIGQNAWWQRRQDDIEVKCMPVACHGEVDSESIDAKVGLEIKIEEIRAHLLHLLFTVCL</sequence>
<evidence type="ECO:0000313" key="2">
    <source>
        <dbReference type="Proteomes" id="UP000499080"/>
    </source>
</evidence>
<comment type="caution">
    <text evidence="1">The sequence shown here is derived from an EMBL/GenBank/DDBJ whole genome shotgun (WGS) entry which is preliminary data.</text>
</comment>
<proteinExistence type="predicted"/>
<dbReference type="Proteomes" id="UP000499080">
    <property type="component" value="Unassembled WGS sequence"/>
</dbReference>
<accession>A0A4Y2TBX7</accession>
<name>A0A4Y2TBX7_ARAVE</name>
<dbReference type="EMBL" id="BGPR01026864">
    <property type="protein sequence ID" value="GBN96909.1"/>
    <property type="molecule type" value="Genomic_DNA"/>
</dbReference>
<reference evidence="1 2" key="1">
    <citation type="journal article" date="2019" name="Sci. Rep.">
        <title>Orb-weaving spider Araneus ventricosus genome elucidates the spidroin gene catalogue.</title>
        <authorList>
            <person name="Kono N."/>
            <person name="Nakamura H."/>
            <person name="Ohtoshi R."/>
            <person name="Moran D.A.P."/>
            <person name="Shinohara A."/>
            <person name="Yoshida Y."/>
            <person name="Fujiwara M."/>
            <person name="Mori M."/>
            <person name="Tomita M."/>
            <person name="Arakawa K."/>
        </authorList>
    </citation>
    <scope>NUCLEOTIDE SEQUENCE [LARGE SCALE GENOMIC DNA]</scope>
</reference>
<keyword evidence="2" id="KW-1185">Reference proteome</keyword>
<gene>
    <name evidence="1" type="ORF">AVEN_76277_1</name>
</gene>
<dbReference type="AlphaFoldDB" id="A0A4Y2TBX7"/>
<protein>
    <submittedName>
        <fullName evidence="1">Uncharacterized protein</fullName>
    </submittedName>
</protein>
<organism evidence="1 2">
    <name type="scientific">Araneus ventricosus</name>
    <name type="common">Orbweaver spider</name>
    <name type="synonym">Epeira ventricosa</name>
    <dbReference type="NCBI Taxonomy" id="182803"/>
    <lineage>
        <taxon>Eukaryota</taxon>
        <taxon>Metazoa</taxon>
        <taxon>Ecdysozoa</taxon>
        <taxon>Arthropoda</taxon>
        <taxon>Chelicerata</taxon>
        <taxon>Arachnida</taxon>
        <taxon>Araneae</taxon>
        <taxon>Araneomorphae</taxon>
        <taxon>Entelegynae</taxon>
        <taxon>Araneoidea</taxon>
        <taxon>Araneidae</taxon>
        <taxon>Araneus</taxon>
    </lineage>
</organism>
<evidence type="ECO:0000313" key="1">
    <source>
        <dbReference type="EMBL" id="GBN96909.1"/>
    </source>
</evidence>